<evidence type="ECO:0000313" key="4">
    <source>
        <dbReference type="Proteomes" id="UP000017148"/>
    </source>
</evidence>
<feature type="compositionally biased region" description="Basic and acidic residues" evidence="1">
    <location>
        <begin position="26"/>
        <end position="35"/>
    </location>
</feature>
<evidence type="ECO:0000256" key="1">
    <source>
        <dbReference type="SAM" id="MobiDB-lite"/>
    </source>
</evidence>
<evidence type="ECO:0000313" key="3">
    <source>
        <dbReference type="EMBL" id="ERP32030.1"/>
    </source>
</evidence>
<organism evidence="3 4">
    <name type="scientific">Chitinivibrio alkaliphilus ACht1</name>
    <dbReference type="NCBI Taxonomy" id="1313304"/>
    <lineage>
        <taxon>Bacteria</taxon>
        <taxon>Pseudomonadati</taxon>
        <taxon>Fibrobacterota</taxon>
        <taxon>Chitinivibrionia</taxon>
        <taxon>Chitinivibrionales</taxon>
        <taxon>Chitinivibrionaceae</taxon>
        <taxon>Chitinivibrio</taxon>
    </lineage>
</organism>
<dbReference type="EMBL" id="ASJR01000007">
    <property type="protein sequence ID" value="ERP32030.1"/>
    <property type="molecule type" value="Genomic_DNA"/>
</dbReference>
<gene>
    <name evidence="3" type="ORF">CALK_1011</name>
</gene>
<protein>
    <recommendedName>
        <fullName evidence="5">Secreted protein</fullName>
    </recommendedName>
</protein>
<sequence length="62" mass="7213">MKKYLVCIFFFVFSVSAFAEQSSSEKQADTTRQEQVDESLSPRTRSIDRGEDNWSKIKSIFL</sequence>
<accession>U7DC83</accession>
<feature type="signal peptide" evidence="2">
    <location>
        <begin position="1"/>
        <end position="19"/>
    </location>
</feature>
<dbReference type="AlphaFoldDB" id="U7DC83"/>
<comment type="caution">
    <text evidence="3">The sequence shown here is derived from an EMBL/GenBank/DDBJ whole genome shotgun (WGS) entry which is preliminary data.</text>
</comment>
<dbReference type="Proteomes" id="UP000017148">
    <property type="component" value="Unassembled WGS sequence"/>
</dbReference>
<proteinExistence type="predicted"/>
<feature type="region of interest" description="Disordered" evidence="1">
    <location>
        <begin position="21"/>
        <end position="49"/>
    </location>
</feature>
<dbReference type="STRING" id="1313304.CALK_1011"/>
<keyword evidence="2" id="KW-0732">Signal</keyword>
<dbReference type="RefSeq" id="WP_022636505.1">
    <property type="nucleotide sequence ID" value="NZ_ASJR01000007.1"/>
</dbReference>
<keyword evidence="4" id="KW-1185">Reference proteome</keyword>
<reference evidence="3 4" key="1">
    <citation type="journal article" date="2013" name="Environ. Microbiol.">
        <title>Genome analysis of Chitinivibrio alkaliphilus gen. nov., sp. nov., a novel extremely haloalkaliphilic anaerobic chitinolytic bacterium from the candidate phylum Termite Group 3.</title>
        <authorList>
            <person name="Sorokin D.Y."/>
            <person name="Gumerov V.M."/>
            <person name="Rakitin A.L."/>
            <person name="Beletsky A.V."/>
            <person name="Damste J.S."/>
            <person name="Muyzer G."/>
            <person name="Mardanov A.V."/>
            <person name="Ravin N.V."/>
        </authorList>
    </citation>
    <scope>NUCLEOTIDE SEQUENCE [LARGE SCALE GENOMIC DNA]</scope>
    <source>
        <strain evidence="3 4">ACht1</strain>
    </source>
</reference>
<evidence type="ECO:0008006" key="5">
    <source>
        <dbReference type="Google" id="ProtNLM"/>
    </source>
</evidence>
<evidence type="ECO:0000256" key="2">
    <source>
        <dbReference type="SAM" id="SignalP"/>
    </source>
</evidence>
<feature type="chain" id="PRO_5004680740" description="Secreted protein" evidence="2">
    <location>
        <begin position="20"/>
        <end position="62"/>
    </location>
</feature>
<name>U7DC83_9BACT</name>